<dbReference type="EMBL" id="FNFV01000001">
    <property type="protein sequence ID" value="SDK03493.1"/>
    <property type="molecule type" value="Genomic_DNA"/>
</dbReference>
<dbReference type="AlphaFoldDB" id="A0A1G8YLC9"/>
<keyword evidence="3" id="KW-1185">Reference proteome</keyword>
<name>A0A1G8YLC9_9RHOB</name>
<sequence length="77" mass="8402">MKPLVLTLTLTLAAAPAAAGCKVEYKAKRDDPLRLEYGIVEIPQSACTPEAAREHVEKLLAGRGWTLLKILSVRSEE</sequence>
<feature type="signal peptide" evidence="1">
    <location>
        <begin position="1"/>
        <end position="19"/>
    </location>
</feature>
<feature type="chain" id="PRO_5011557828" description="DUF4177 domain-containing protein" evidence="1">
    <location>
        <begin position="20"/>
        <end position="77"/>
    </location>
</feature>
<protein>
    <recommendedName>
        <fullName evidence="4">DUF4177 domain-containing protein</fullName>
    </recommendedName>
</protein>
<proteinExistence type="predicted"/>
<dbReference type="STRING" id="990712.SAMN05216257_101366"/>
<organism evidence="2 3">
    <name type="scientific">Meinhardsimonia xiamenensis</name>
    <dbReference type="NCBI Taxonomy" id="990712"/>
    <lineage>
        <taxon>Bacteria</taxon>
        <taxon>Pseudomonadati</taxon>
        <taxon>Pseudomonadota</taxon>
        <taxon>Alphaproteobacteria</taxon>
        <taxon>Rhodobacterales</taxon>
        <taxon>Paracoccaceae</taxon>
        <taxon>Meinhardsimonia</taxon>
    </lineage>
</organism>
<gene>
    <name evidence="2" type="ORF">SAMN05216257_101366</name>
</gene>
<dbReference type="RefSeq" id="WP_092498306.1">
    <property type="nucleotide sequence ID" value="NZ_FNFV01000001.1"/>
</dbReference>
<reference evidence="3" key="1">
    <citation type="submission" date="2016-10" db="EMBL/GenBank/DDBJ databases">
        <authorList>
            <person name="Varghese N."/>
            <person name="Submissions S."/>
        </authorList>
    </citation>
    <scope>NUCLEOTIDE SEQUENCE [LARGE SCALE GENOMIC DNA]</scope>
    <source>
        <strain evidence="3">CGMCC 1.10789</strain>
    </source>
</reference>
<evidence type="ECO:0008006" key="4">
    <source>
        <dbReference type="Google" id="ProtNLM"/>
    </source>
</evidence>
<keyword evidence="1" id="KW-0732">Signal</keyword>
<evidence type="ECO:0000313" key="2">
    <source>
        <dbReference type="EMBL" id="SDK03493.1"/>
    </source>
</evidence>
<dbReference type="PROSITE" id="PS51257">
    <property type="entry name" value="PROKAR_LIPOPROTEIN"/>
    <property type="match status" value="1"/>
</dbReference>
<dbReference type="OrthoDB" id="7745874at2"/>
<evidence type="ECO:0000313" key="3">
    <source>
        <dbReference type="Proteomes" id="UP000199328"/>
    </source>
</evidence>
<evidence type="ECO:0000256" key="1">
    <source>
        <dbReference type="SAM" id="SignalP"/>
    </source>
</evidence>
<accession>A0A1G8YLC9</accession>
<dbReference type="Proteomes" id="UP000199328">
    <property type="component" value="Unassembled WGS sequence"/>
</dbReference>